<accession>A0ACC1TKQ2</accession>
<evidence type="ECO:0000313" key="2">
    <source>
        <dbReference type="Proteomes" id="UP001163835"/>
    </source>
</evidence>
<proteinExistence type="predicted"/>
<keyword evidence="1" id="KW-0645">Protease</keyword>
<gene>
    <name evidence="1" type="ORF">F5876DRAFT_91619</name>
</gene>
<keyword evidence="1" id="KW-0378">Hydrolase</keyword>
<dbReference type="EMBL" id="MU795676">
    <property type="protein sequence ID" value="KAJ3805139.1"/>
    <property type="molecule type" value="Genomic_DNA"/>
</dbReference>
<organism evidence="1 2">
    <name type="scientific">Lentinula aff. lateritia</name>
    <dbReference type="NCBI Taxonomy" id="2804960"/>
    <lineage>
        <taxon>Eukaryota</taxon>
        <taxon>Fungi</taxon>
        <taxon>Dikarya</taxon>
        <taxon>Basidiomycota</taxon>
        <taxon>Agaricomycotina</taxon>
        <taxon>Agaricomycetes</taxon>
        <taxon>Agaricomycetidae</taxon>
        <taxon>Agaricales</taxon>
        <taxon>Marasmiineae</taxon>
        <taxon>Omphalotaceae</taxon>
        <taxon>Lentinula</taxon>
    </lineage>
</organism>
<dbReference type="Proteomes" id="UP001163835">
    <property type="component" value="Unassembled WGS sequence"/>
</dbReference>
<sequence length="341" mass="36246">MFTKSVILAFITLATLATATLMQPRQAGGPIALPKRSSFTKSDGTFDYDKAVTQTVASKNKHRQNLINLPNNTSSLPQGFAIKALASLPSSVEASLKKRQAETLTDEEEDKEWTGKHFSSSTSSKESGSFSFEYGDGSTVPGPVYEDTVAVASIQVANQKFSHVTTLSASFASDPADGILDLAFPAISNLDADPFFVNANSQGAVDSNDLGFYLASSGSELYLRGANSDLYSGSIEYHEISGASIASDGTTAMSDFEVITDSGTTIMYGPPSAVKEFYAQVSGSRLYDSTDGYYSVPCDSAPEVSFSWGGDSFTISADNWMKNVHTVFSFSKTAVGFANLA</sequence>
<reference evidence="1" key="1">
    <citation type="submission" date="2022-09" db="EMBL/GenBank/DDBJ databases">
        <title>A Global Phylogenomic Analysis of the Shiitake Genus Lentinula.</title>
        <authorList>
            <consortium name="DOE Joint Genome Institute"/>
            <person name="Sierra-Patev S."/>
            <person name="Min B."/>
            <person name="Naranjo-Ortiz M."/>
            <person name="Looney B."/>
            <person name="Konkel Z."/>
            <person name="Slot J.C."/>
            <person name="Sakamoto Y."/>
            <person name="Steenwyk J.L."/>
            <person name="Rokas A."/>
            <person name="Carro J."/>
            <person name="Camarero S."/>
            <person name="Ferreira P."/>
            <person name="Molpeceres G."/>
            <person name="Ruiz-Duenas F.J."/>
            <person name="Serrano A."/>
            <person name="Henrissat B."/>
            <person name="Drula E."/>
            <person name="Hughes K.W."/>
            <person name="Mata J.L."/>
            <person name="Ishikawa N.K."/>
            <person name="Vargas-Isla R."/>
            <person name="Ushijima S."/>
            <person name="Smith C.A."/>
            <person name="Ahrendt S."/>
            <person name="Andreopoulos W."/>
            <person name="He G."/>
            <person name="Labutti K."/>
            <person name="Lipzen A."/>
            <person name="Ng V."/>
            <person name="Riley R."/>
            <person name="Sandor L."/>
            <person name="Barry K."/>
            <person name="Martinez A.T."/>
            <person name="Xiao Y."/>
            <person name="Gibbons J.G."/>
            <person name="Terashima K."/>
            <person name="Grigoriev I.V."/>
            <person name="Hibbett D.S."/>
        </authorList>
    </citation>
    <scope>NUCLEOTIDE SEQUENCE</scope>
    <source>
        <strain evidence="1">TMI1499</strain>
    </source>
</reference>
<protein>
    <submittedName>
        <fullName evidence="1">Acid protease</fullName>
    </submittedName>
</protein>
<evidence type="ECO:0000313" key="1">
    <source>
        <dbReference type="EMBL" id="KAJ3805139.1"/>
    </source>
</evidence>
<comment type="caution">
    <text evidence="1">The sequence shown here is derived from an EMBL/GenBank/DDBJ whole genome shotgun (WGS) entry which is preliminary data.</text>
</comment>
<name>A0ACC1TKQ2_9AGAR</name>
<keyword evidence="2" id="KW-1185">Reference proteome</keyword>